<dbReference type="GO" id="GO:0016407">
    <property type="term" value="F:acetyltransferase activity"/>
    <property type="evidence" value="ECO:0007669"/>
    <property type="project" value="InterPro"/>
</dbReference>
<proteinExistence type="inferred from homology"/>
<dbReference type="AlphaFoldDB" id="A0A166IDF1"/>
<dbReference type="InterPro" id="IPR023213">
    <property type="entry name" value="CAT-like_dom_sf"/>
</dbReference>
<accession>A0A166IDF1</accession>
<name>A0A166IDF1_9AGAM</name>
<comment type="similarity">
    <text evidence="1">Belongs to the trichothecene O-acetyltransferase family.</text>
</comment>
<reference evidence="3 4" key="1">
    <citation type="journal article" date="2016" name="Mol. Biol. Evol.">
        <title>Comparative Genomics of Early-Diverging Mushroom-Forming Fungi Provides Insights into the Origins of Lignocellulose Decay Capabilities.</title>
        <authorList>
            <person name="Nagy L.G."/>
            <person name="Riley R."/>
            <person name="Tritt A."/>
            <person name="Adam C."/>
            <person name="Daum C."/>
            <person name="Floudas D."/>
            <person name="Sun H."/>
            <person name="Yadav J.S."/>
            <person name="Pangilinan J."/>
            <person name="Larsson K.H."/>
            <person name="Matsuura K."/>
            <person name="Barry K."/>
            <person name="Labutti K."/>
            <person name="Kuo R."/>
            <person name="Ohm R.A."/>
            <person name="Bhattacharya S.S."/>
            <person name="Shirouzu T."/>
            <person name="Yoshinaga Y."/>
            <person name="Martin F.M."/>
            <person name="Grigoriev I.V."/>
            <person name="Hibbett D.S."/>
        </authorList>
    </citation>
    <scope>NUCLEOTIDE SEQUENCE [LARGE SCALE GENOMIC DNA]</scope>
    <source>
        <strain evidence="3 4">CBS 109695</strain>
    </source>
</reference>
<keyword evidence="2" id="KW-0808">Transferase</keyword>
<sequence length="518" mass="56642">MATPWSWTPGRAFDDVGLSDPSRTWNRPFWGCEVLFAQAALATPGRADVITACDVKFPAAITATHVRAAMRALRFAHPSIASTLEWSSDYSQGRFQYQAPTSEEEVGRWLDAVVIHRDDLACPGVGDVVDAINVLSSELSHAQALRTKDLLKLYHLTPSATAPDAHGFLMYMGHSLFDAIAAWQALDCFLHELGIILSRCSNGEPAEAALEWGQEHARLARPVSDRVSKPWTPADLDIDWPMVKRLNKVLSHPSTDYGLPANYNAKAGASGCIVRSFKPTTTEGLIRAARRHACKLYSLQWASVLIANLRMNSPDPGADVNVSFPFCPINLRPCISTLGRAELVSALGFIALEALDLGRFRGAAVGRNDEELLEAVWTLAREIQAQLTESEPWREDAVRSVPIVLKALGAFHAKPTSLQPPCTIGVTGLGVIDGLLKTSYPISDNQALTVMHVIFHHVTFSYPKPSVLHPYSWQGTLYYSFGFAEAFVVEKGGGDGPTLVDVIDEIERITYLLAGKDN</sequence>
<dbReference type="GO" id="GO:0043386">
    <property type="term" value="P:mycotoxin biosynthetic process"/>
    <property type="evidence" value="ECO:0007669"/>
    <property type="project" value="InterPro"/>
</dbReference>
<evidence type="ECO:0000313" key="4">
    <source>
        <dbReference type="Proteomes" id="UP000076532"/>
    </source>
</evidence>
<organism evidence="3 4">
    <name type="scientific">Athelia psychrophila</name>
    <dbReference type="NCBI Taxonomy" id="1759441"/>
    <lineage>
        <taxon>Eukaryota</taxon>
        <taxon>Fungi</taxon>
        <taxon>Dikarya</taxon>
        <taxon>Basidiomycota</taxon>
        <taxon>Agaricomycotina</taxon>
        <taxon>Agaricomycetes</taxon>
        <taxon>Agaricomycetidae</taxon>
        <taxon>Atheliales</taxon>
        <taxon>Atheliaceae</taxon>
        <taxon>Athelia</taxon>
    </lineage>
</organism>
<gene>
    <name evidence="3" type="ORF">FIBSPDRAFT_862388</name>
</gene>
<dbReference type="Proteomes" id="UP000076532">
    <property type="component" value="Unassembled WGS sequence"/>
</dbReference>
<dbReference type="OrthoDB" id="3235423at2759"/>
<dbReference type="EMBL" id="KV417561">
    <property type="protein sequence ID" value="KZP19695.1"/>
    <property type="molecule type" value="Genomic_DNA"/>
</dbReference>
<dbReference type="PANTHER" id="PTHR42034">
    <property type="entry name" value="CHROMOSOME 7, WHOLE GENOME SHOTGUN SEQUENCE-RELATED"/>
    <property type="match status" value="1"/>
</dbReference>
<dbReference type="InterPro" id="IPR009992">
    <property type="entry name" value="Tri3/Sat12/Sat16/Mac1"/>
</dbReference>
<protein>
    <recommendedName>
        <fullName evidence="5">CoA-dependent acyltransferase</fullName>
    </recommendedName>
</protein>
<evidence type="ECO:0000256" key="2">
    <source>
        <dbReference type="ARBA" id="ARBA00022679"/>
    </source>
</evidence>
<dbReference type="Pfam" id="PF07428">
    <property type="entry name" value="Tri3"/>
    <property type="match status" value="1"/>
</dbReference>
<evidence type="ECO:0008006" key="5">
    <source>
        <dbReference type="Google" id="ProtNLM"/>
    </source>
</evidence>
<keyword evidence="4" id="KW-1185">Reference proteome</keyword>
<dbReference type="Gene3D" id="3.30.559.30">
    <property type="entry name" value="Nonribosomal peptide synthetase, condensation domain"/>
    <property type="match status" value="1"/>
</dbReference>
<dbReference type="Gene3D" id="3.30.559.10">
    <property type="entry name" value="Chloramphenicol acetyltransferase-like domain"/>
    <property type="match status" value="1"/>
</dbReference>
<evidence type="ECO:0000256" key="1">
    <source>
        <dbReference type="ARBA" id="ARBA00006439"/>
    </source>
</evidence>
<evidence type="ECO:0000313" key="3">
    <source>
        <dbReference type="EMBL" id="KZP19695.1"/>
    </source>
</evidence>
<dbReference type="PANTHER" id="PTHR42034:SF1">
    <property type="entry name" value="CONDENSATION DOMAIN-CONTAINING PROTEIN"/>
    <property type="match status" value="1"/>
</dbReference>